<organism evidence="6 7">
    <name type="scientific">Metabacillus herbersteinensis</name>
    <dbReference type="NCBI Taxonomy" id="283816"/>
    <lineage>
        <taxon>Bacteria</taxon>
        <taxon>Bacillati</taxon>
        <taxon>Bacillota</taxon>
        <taxon>Bacilli</taxon>
        <taxon>Bacillales</taxon>
        <taxon>Bacillaceae</taxon>
        <taxon>Metabacillus</taxon>
    </lineage>
</organism>
<dbReference type="PANTHER" id="PTHR30126">
    <property type="entry name" value="HTH-TYPE TRANSCRIPTIONAL REGULATOR"/>
    <property type="match status" value="1"/>
</dbReference>
<dbReference type="SUPFAM" id="SSF53850">
    <property type="entry name" value="Periplasmic binding protein-like II"/>
    <property type="match status" value="1"/>
</dbReference>
<dbReference type="InterPro" id="IPR005119">
    <property type="entry name" value="LysR_subst-bd"/>
</dbReference>
<dbReference type="InterPro" id="IPR036390">
    <property type="entry name" value="WH_DNA-bd_sf"/>
</dbReference>
<evidence type="ECO:0000313" key="6">
    <source>
        <dbReference type="EMBL" id="MFC0270449.1"/>
    </source>
</evidence>
<dbReference type="PANTHER" id="PTHR30126:SF64">
    <property type="entry name" value="HTH-TYPE TRANSCRIPTIONAL REGULATOR CITR"/>
    <property type="match status" value="1"/>
</dbReference>
<keyword evidence="7" id="KW-1185">Reference proteome</keyword>
<dbReference type="InterPro" id="IPR047788">
    <property type="entry name" value="LysR-like_Sec_metab"/>
</dbReference>
<evidence type="ECO:0000256" key="2">
    <source>
        <dbReference type="ARBA" id="ARBA00023015"/>
    </source>
</evidence>
<feature type="domain" description="HTH lysR-type" evidence="5">
    <location>
        <begin position="1"/>
        <end position="58"/>
    </location>
</feature>
<dbReference type="Gene3D" id="1.10.10.10">
    <property type="entry name" value="Winged helix-like DNA-binding domain superfamily/Winged helix DNA-binding domain"/>
    <property type="match status" value="1"/>
</dbReference>
<keyword evidence="4" id="KW-0804">Transcription</keyword>
<comment type="caution">
    <text evidence="6">The sequence shown here is derived from an EMBL/GenBank/DDBJ whole genome shotgun (WGS) entry which is preliminary data.</text>
</comment>
<protein>
    <submittedName>
        <fullName evidence="6">Selenium metabolism-associated LysR family transcriptional regulator</fullName>
    </submittedName>
</protein>
<dbReference type="Pfam" id="PF00126">
    <property type="entry name" value="HTH_1"/>
    <property type="match status" value="1"/>
</dbReference>
<dbReference type="Proteomes" id="UP001589854">
    <property type="component" value="Unassembled WGS sequence"/>
</dbReference>
<name>A0ABV6GA72_9BACI</name>
<dbReference type="PROSITE" id="PS50931">
    <property type="entry name" value="HTH_LYSR"/>
    <property type="match status" value="1"/>
</dbReference>
<dbReference type="InterPro" id="IPR000847">
    <property type="entry name" value="LysR_HTH_N"/>
</dbReference>
<dbReference type="PRINTS" id="PR00039">
    <property type="entry name" value="HTHLYSR"/>
</dbReference>
<dbReference type="Pfam" id="PF03466">
    <property type="entry name" value="LysR_substrate"/>
    <property type="match status" value="1"/>
</dbReference>
<keyword evidence="3" id="KW-0238">DNA-binding</keyword>
<evidence type="ECO:0000259" key="5">
    <source>
        <dbReference type="PROSITE" id="PS50931"/>
    </source>
</evidence>
<sequence length="303" mass="34063">MNLRKLEAFALLIEKKSFSEVAAQLGCSQPAISLQIKSLEDDFNITLLDRKSSIIRPTPAGHFVYQKAKNILKQWKELENEVQVYHETLTGNLRIGASTIPGTYLFPQWISEFHRLYPKVNVSIEISDSEKILEKLLNDQVDVVIIGVKPNSNKIISTEVASDSLVLITPNEHPLTNSNRLDVHTLREYNFVLREEGSGTRKVMEEYLTQYGIKISDLRSVVHVGSPEALIAYVEEGMGISCVSKLAAIPANKAGRIQIIEEFEYVQRAFYLSTLVKNLNNPIIKEFSSNLSSKISLKKDGTN</sequence>
<dbReference type="InterPro" id="IPR036388">
    <property type="entry name" value="WH-like_DNA-bd_sf"/>
</dbReference>
<keyword evidence="2" id="KW-0805">Transcription regulation</keyword>
<evidence type="ECO:0000256" key="4">
    <source>
        <dbReference type="ARBA" id="ARBA00023163"/>
    </source>
</evidence>
<evidence type="ECO:0000256" key="1">
    <source>
        <dbReference type="ARBA" id="ARBA00009437"/>
    </source>
</evidence>
<accession>A0ABV6GA72</accession>
<dbReference type="EMBL" id="JBHLVO010000002">
    <property type="protein sequence ID" value="MFC0270449.1"/>
    <property type="molecule type" value="Genomic_DNA"/>
</dbReference>
<evidence type="ECO:0000313" key="7">
    <source>
        <dbReference type="Proteomes" id="UP001589854"/>
    </source>
</evidence>
<comment type="similarity">
    <text evidence="1">Belongs to the LysR transcriptional regulatory family.</text>
</comment>
<dbReference type="Gene3D" id="3.40.190.10">
    <property type="entry name" value="Periplasmic binding protein-like II"/>
    <property type="match status" value="2"/>
</dbReference>
<evidence type="ECO:0000256" key="3">
    <source>
        <dbReference type="ARBA" id="ARBA00023125"/>
    </source>
</evidence>
<gene>
    <name evidence="6" type="ORF">ACFFIX_03120</name>
</gene>
<dbReference type="NCBIfam" id="NF040786">
    <property type="entry name" value="LysR_Sec_metab"/>
    <property type="match status" value="1"/>
</dbReference>
<reference evidence="6 7" key="1">
    <citation type="submission" date="2024-09" db="EMBL/GenBank/DDBJ databases">
        <authorList>
            <person name="Sun Q."/>
            <person name="Mori K."/>
        </authorList>
    </citation>
    <scope>NUCLEOTIDE SEQUENCE [LARGE SCALE GENOMIC DNA]</scope>
    <source>
        <strain evidence="6 7">CCM 7228</strain>
    </source>
</reference>
<dbReference type="RefSeq" id="WP_378930441.1">
    <property type="nucleotide sequence ID" value="NZ_JBHLVO010000002.1"/>
</dbReference>
<dbReference type="SUPFAM" id="SSF46785">
    <property type="entry name" value="Winged helix' DNA-binding domain"/>
    <property type="match status" value="1"/>
</dbReference>
<proteinExistence type="inferred from homology"/>